<evidence type="ECO:0000313" key="2">
    <source>
        <dbReference type="Proteomes" id="UP000688137"/>
    </source>
</evidence>
<comment type="caution">
    <text evidence="1">The sequence shown here is derived from an EMBL/GenBank/DDBJ whole genome shotgun (WGS) entry which is preliminary data.</text>
</comment>
<organism evidence="1 2">
    <name type="scientific">Paramecium primaurelia</name>
    <dbReference type="NCBI Taxonomy" id="5886"/>
    <lineage>
        <taxon>Eukaryota</taxon>
        <taxon>Sar</taxon>
        <taxon>Alveolata</taxon>
        <taxon>Ciliophora</taxon>
        <taxon>Intramacronucleata</taxon>
        <taxon>Oligohymenophorea</taxon>
        <taxon>Peniculida</taxon>
        <taxon>Parameciidae</taxon>
        <taxon>Paramecium</taxon>
    </lineage>
</organism>
<gene>
    <name evidence="1" type="ORF">PPRIM_AZ9-3.1.T1630074</name>
</gene>
<keyword evidence="2" id="KW-1185">Reference proteome</keyword>
<dbReference type="PANTHER" id="PTHR34894:SF5">
    <property type="entry name" value="EF-HAND DOMAIN-CONTAINING PROTEIN"/>
    <property type="match status" value="1"/>
</dbReference>
<dbReference type="Proteomes" id="UP000688137">
    <property type="component" value="Unassembled WGS sequence"/>
</dbReference>
<protein>
    <submittedName>
        <fullName evidence="1">Uncharacterized protein</fullName>
    </submittedName>
</protein>
<evidence type="ECO:0000313" key="1">
    <source>
        <dbReference type="EMBL" id="CAD8115278.1"/>
    </source>
</evidence>
<dbReference type="PANTHER" id="PTHR34894">
    <property type="entry name" value="SAM-DEPENDENT METHYLTRANSFERASE RSMI, CONSERVED SITE"/>
    <property type="match status" value="1"/>
</dbReference>
<dbReference type="EMBL" id="CAJJDM010000170">
    <property type="protein sequence ID" value="CAD8115278.1"/>
    <property type="molecule type" value="Genomic_DNA"/>
</dbReference>
<accession>A0A8S1QGZ3</accession>
<name>A0A8S1QGZ3_PARPR</name>
<proteinExistence type="predicted"/>
<dbReference type="AlphaFoldDB" id="A0A8S1QGZ3"/>
<reference evidence="1" key="1">
    <citation type="submission" date="2021-01" db="EMBL/GenBank/DDBJ databases">
        <authorList>
            <consortium name="Genoscope - CEA"/>
            <person name="William W."/>
        </authorList>
    </citation>
    <scope>NUCLEOTIDE SEQUENCE</scope>
</reference>
<sequence>MNKLIQSKEKNEIYHLIDLLHYVLVNVKTNDDVEKQFQQIRQEWPNYKIDIEGTLKELQPYVTPEIFQEWNTILKTLEQRIMSQSNQQSNIKPILIAHRILKLEIQRLLHIEHQEDDIDENAIIQ</sequence>